<reference evidence="1 2" key="1">
    <citation type="submission" date="2014-04" db="EMBL/GenBank/DDBJ databases">
        <authorList>
            <consortium name="DOE Joint Genome Institute"/>
            <person name="Kuo A."/>
            <person name="Kohler A."/>
            <person name="Nagy L.G."/>
            <person name="Floudas D."/>
            <person name="Copeland A."/>
            <person name="Barry K.W."/>
            <person name="Cichocki N."/>
            <person name="Veneault-Fourrey C."/>
            <person name="LaButti K."/>
            <person name="Lindquist E.A."/>
            <person name="Lipzen A."/>
            <person name="Lundell T."/>
            <person name="Morin E."/>
            <person name="Murat C."/>
            <person name="Sun H."/>
            <person name="Tunlid A."/>
            <person name="Henrissat B."/>
            <person name="Grigoriev I.V."/>
            <person name="Hibbett D.S."/>
            <person name="Martin F."/>
            <person name="Nordberg H.P."/>
            <person name="Cantor M.N."/>
            <person name="Hua S.X."/>
        </authorList>
    </citation>
    <scope>NUCLEOTIDE SEQUENCE [LARGE SCALE GENOMIC DNA]</scope>
    <source>
        <strain evidence="1 2">LaAM-08-1</strain>
    </source>
</reference>
<proteinExistence type="predicted"/>
<organism evidence="1 2">
    <name type="scientific">Laccaria amethystina LaAM-08-1</name>
    <dbReference type="NCBI Taxonomy" id="1095629"/>
    <lineage>
        <taxon>Eukaryota</taxon>
        <taxon>Fungi</taxon>
        <taxon>Dikarya</taxon>
        <taxon>Basidiomycota</taxon>
        <taxon>Agaricomycotina</taxon>
        <taxon>Agaricomycetes</taxon>
        <taxon>Agaricomycetidae</taxon>
        <taxon>Agaricales</taxon>
        <taxon>Agaricineae</taxon>
        <taxon>Hydnangiaceae</taxon>
        <taxon>Laccaria</taxon>
    </lineage>
</organism>
<dbReference type="EMBL" id="KN838820">
    <property type="protein sequence ID" value="KIJ93872.1"/>
    <property type="molecule type" value="Genomic_DNA"/>
</dbReference>
<name>A0A0C9XCA8_9AGAR</name>
<dbReference type="PANTHER" id="PTHR14187:SF5">
    <property type="entry name" value="HEAT SHOCK 70 KDA PROTEIN 12A"/>
    <property type="match status" value="1"/>
</dbReference>
<dbReference type="STRING" id="1095629.A0A0C9XCA8"/>
<dbReference type="Proteomes" id="UP000054477">
    <property type="component" value="Unassembled WGS sequence"/>
</dbReference>
<evidence type="ECO:0008006" key="3">
    <source>
        <dbReference type="Google" id="ProtNLM"/>
    </source>
</evidence>
<protein>
    <recommendedName>
        <fullName evidence="3">Actin-like ATPase domain-containing protein</fullName>
    </recommendedName>
</protein>
<keyword evidence="2" id="KW-1185">Reference proteome</keyword>
<reference evidence="2" key="2">
    <citation type="submission" date="2015-01" db="EMBL/GenBank/DDBJ databases">
        <title>Evolutionary Origins and Diversification of the Mycorrhizal Mutualists.</title>
        <authorList>
            <consortium name="DOE Joint Genome Institute"/>
            <consortium name="Mycorrhizal Genomics Consortium"/>
            <person name="Kohler A."/>
            <person name="Kuo A."/>
            <person name="Nagy L.G."/>
            <person name="Floudas D."/>
            <person name="Copeland A."/>
            <person name="Barry K.W."/>
            <person name="Cichocki N."/>
            <person name="Veneault-Fourrey C."/>
            <person name="LaButti K."/>
            <person name="Lindquist E.A."/>
            <person name="Lipzen A."/>
            <person name="Lundell T."/>
            <person name="Morin E."/>
            <person name="Murat C."/>
            <person name="Riley R."/>
            <person name="Ohm R."/>
            <person name="Sun H."/>
            <person name="Tunlid A."/>
            <person name="Henrissat B."/>
            <person name="Grigoriev I.V."/>
            <person name="Hibbett D.S."/>
            <person name="Martin F."/>
        </authorList>
    </citation>
    <scope>NUCLEOTIDE SEQUENCE [LARGE SCALE GENOMIC DNA]</scope>
    <source>
        <strain evidence="2">LaAM-08-1</strain>
    </source>
</reference>
<dbReference type="CDD" id="cd10170">
    <property type="entry name" value="ASKHA_NBD_HSP70"/>
    <property type="match status" value="1"/>
</dbReference>
<dbReference type="HOGENOM" id="CLU_657333_0_0_1"/>
<dbReference type="PANTHER" id="PTHR14187">
    <property type="entry name" value="ALPHA KINASE/ELONGATION FACTOR 2 KINASE"/>
    <property type="match status" value="1"/>
</dbReference>
<sequence>MDHLGPEGSEIIPSLPLGKTAIDVLADFLRYLLWCARAYIEGTHANGVDLWLSVEKEIEFVLSHPNGWESRQMWMRKAAISSGLIPDDHSGHNRFAFITEGEANLHFSIHNGLSPSAFEDGDGVVIVDAGEETIDISGYARNSNIPPSFDEIGAPQCHFQGLVSVSMYARMFFTEFLSKSIFLEDLDDIVLCFERTVKPCFRNSEKPQFIKFGSARDNDASCNIRFGQLKLAGEKVAEFFEPSIQCIVAGVHEQRKAGKRNFTNVVLVGKFSACDWLYTQVAKRLKSDGFSVFRPDYHMDKAIVEGALFNYIDRHPKRSIMRSLYHASRKLALAFDIGTTHSGISYCILASGTVPQIKSVTRFRGQVNESLKIPTIIYYDASGKVRAVGAEAVQEDNYGTAEEEGWVKVEWFCFAISV</sequence>
<dbReference type="SUPFAM" id="SSF53067">
    <property type="entry name" value="Actin-like ATPase domain"/>
    <property type="match status" value="1"/>
</dbReference>
<evidence type="ECO:0000313" key="1">
    <source>
        <dbReference type="EMBL" id="KIJ93872.1"/>
    </source>
</evidence>
<evidence type="ECO:0000313" key="2">
    <source>
        <dbReference type="Proteomes" id="UP000054477"/>
    </source>
</evidence>
<accession>A0A0C9XCA8</accession>
<dbReference type="OrthoDB" id="2963168at2759"/>
<dbReference type="InterPro" id="IPR043129">
    <property type="entry name" value="ATPase_NBD"/>
</dbReference>
<gene>
    <name evidence="1" type="ORF">K443DRAFT_377127</name>
</gene>
<dbReference type="AlphaFoldDB" id="A0A0C9XCA8"/>